<dbReference type="PROSITE" id="PS51519">
    <property type="entry name" value="RWP_RK"/>
    <property type="match status" value="1"/>
</dbReference>
<feature type="compositionally biased region" description="Basic and acidic residues" evidence="6">
    <location>
        <begin position="870"/>
        <end position="879"/>
    </location>
</feature>
<dbReference type="CDD" id="cd12254">
    <property type="entry name" value="RRM_hnRNPH_ESRPs_RBM12_like"/>
    <property type="match status" value="2"/>
</dbReference>
<evidence type="ECO:0000313" key="8">
    <source>
        <dbReference type="EMBL" id="KAB2618237.1"/>
    </source>
</evidence>
<dbReference type="EMBL" id="SMOL01000401">
    <property type="protein sequence ID" value="KAB2618237.1"/>
    <property type="molecule type" value="Genomic_DNA"/>
</dbReference>
<dbReference type="Pfam" id="PF02042">
    <property type="entry name" value="RWP-RK"/>
    <property type="match status" value="1"/>
</dbReference>
<dbReference type="SUPFAM" id="SSF54373">
    <property type="entry name" value="FAD-linked reductases, C-terminal domain"/>
    <property type="match status" value="1"/>
</dbReference>
<dbReference type="PANTHER" id="PTHR11787">
    <property type="entry name" value="RAB GDP-DISSOCIATION INHIBITOR"/>
    <property type="match status" value="1"/>
</dbReference>
<dbReference type="SUPFAM" id="SSF54928">
    <property type="entry name" value="RNA-binding domain, RBD"/>
    <property type="match status" value="1"/>
</dbReference>
<dbReference type="Gene3D" id="3.30.70.330">
    <property type="match status" value="2"/>
</dbReference>
<proteinExistence type="inferred from homology"/>
<dbReference type="InterPro" id="IPR036188">
    <property type="entry name" value="FAD/NAD-bd_sf"/>
</dbReference>
<dbReference type="InterPro" id="IPR012677">
    <property type="entry name" value="Nucleotide-bd_a/b_plait_sf"/>
</dbReference>
<name>A0A5N5GSV4_9ROSA</name>
<dbReference type="InterPro" id="IPR035979">
    <property type="entry name" value="RBD_domain_sf"/>
</dbReference>
<dbReference type="InterPro" id="IPR003035">
    <property type="entry name" value="RWP-RK_dom"/>
</dbReference>
<feature type="domain" description="RWP-RK" evidence="7">
    <location>
        <begin position="922"/>
        <end position="1007"/>
    </location>
</feature>
<comment type="caution">
    <text evidence="8">The sequence shown here is derived from an EMBL/GenBank/DDBJ whole genome shotgun (WGS) entry which is preliminary data.</text>
</comment>
<dbReference type="GO" id="GO:0005829">
    <property type="term" value="C:cytosol"/>
    <property type="evidence" value="ECO:0007669"/>
    <property type="project" value="TreeGrafter"/>
</dbReference>
<feature type="region of interest" description="Disordered" evidence="6">
    <location>
        <begin position="906"/>
        <end position="933"/>
    </location>
</feature>
<keyword evidence="2" id="KW-0805">Transcription regulation</keyword>
<dbReference type="InterPro" id="IPR000504">
    <property type="entry name" value="RRM_dom"/>
</dbReference>
<dbReference type="FunFam" id="1.10.405.10:FF:000008">
    <property type="entry name" value="Rab proteins geranylgeranyltransferase component"/>
    <property type="match status" value="1"/>
</dbReference>
<evidence type="ECO:0000259" key="7">
    <source>
        <dbReference type="PROSITE" id="PS51519"/>
    </source>
</evidence>
<dbReference type="OrthoDB" id="9446342at2759"/>
<keyword evidence="5" id="KW-0539">Nucleus</keyword>
<gene>
    <name evidence="8" type="ORF">D8674_014106</name>
</gene>
<dbReference type="Gene3D" id="1.10.405.10">
    <property type="entry name" value="Guanine Nucleotide Dissociation Inhibitor, domain 1"/>
    <property type="match status" value="1"/>
</dbReference>
<accession>A0A5N5GSV4</accession>
<evidence type="ECO:0000313" key="9">
    <source>
        <dbReference type="Proteomes" id="UP000327157"/>
    </source>
</evidence>
<dbReference type="Pfam" id="PF00996">
    <property type="entry name" value="GDI"/>
    <property type="match status" value="2"/>
</dbReference>
<dbReference type="SUPFAM" id="SSF51905">
    <property type="entry name" value="FAD/NAD(P)-binding domain"/>
    <property type="match status" value="1"/>
</dbReference>
<dbReference type="GO" id="GO:0003677">
    <property type="term" value="F:DNA binding"/>
    <property type="evidence" value="ECO:0007669"/>
    <property type="project" value="UniProtKB-KW"/>
</dbReference>
<dbReference type="AlphaFoldDB" id="A0A5N5GSV4"/>
<reference evidence="8 9" key="3">
    <citation type="submission" date="2019-11" db="EMBL/GenBank/DDBJ databases">
        <title>A de novo genome assembly of a pear dwarfing rootstock.</title>
        <authorList>
            <person name="Wang F."/>
            <person name="Wang J."/>
            <person name="Li S."/>
            <person name="Zhang Y."/>
            <person name="Fang M."/>
            <person name="Ma L."/>
            <person name="Zhao Y."/>
            <person name="Jiang S."/>
        </authorList>
    </citation>
    <scope>NUCLEOTIDE SEQUENCE [LARGE SCALE GENOMIC DNA]</scope>
    <source>
        <strain evidence="8">S2</strain>
        <tissue evidence="8">Leaf</tissue>
    </source>
</reference>
<evidence type="ECO:0000256" key="6">
    <source>
        <dbReference type="SAM" id="MobiDB-lite"/>
    </source>
</evidence>
<comment type="similarity">
    <text evidence="1">Belongs to the Rab GDI family.</text>
</comment>
<reference evidence="9" key="2">
    <citation type="submission" date="2019-10" db="EMBL/GenBank/DDBJ databases">
        <title>A de novo genome assembly of a pear dwarfing rootstock.</title>
        <authorList>
            <person name="Wang F."/>
            <person name="Wang J."/>
            <person name="Li S."/>
            <person name="Zhang Y."/>
            <person name="Fang M."/>
            <person name="Ma L."/>
            <person name="Zhao Y."/>
            <person name="Jiang S."/>
        </authorList>
    </citation>
    <scope>NUCLEOTIDE SEQUENCE [LARGE SCALE GENOMIC DNA]</scope>
</reference>
<dbReference type="GO" id="GO:0005968">
    <property type="term" value="C:Rab-protein geranylgeranyltransferase complex"/>
    <property type="evidence" value="ECO:0007669"/>
    <property type="project" value="TreeGrafter"/>
</dbReference>
<dbReference type="PRINTS" id="PR00891">
    <property type="entry name" value="RABGDIREP"/>
</dbReference>
<evidence type="ECO:0000256" key="1">
    <source>
        <dbReference type="ARBA" id="ARBA00005593"/>
    </source>
</evidence>
<dbReference type="InterPro" id="IPR018203">
    <property type="entry name" value="GDP_dissociation_inhibitor"/>
</dbReference>
<evidence type="ECO:0000256" key="4">
    <source>
        <dbReference type="ARBA" id="ARBA00023163"/>
    </source>
</evidence>
<dbReference type="GO" id="GO:0005092">
    <property type="term" value="F:GDP-dissociation inhibitor activity"/>
    <property type="evidence" value="ECO:0007669"/>
    <property type="project" value="InterPro"/>
</dbReference>
<evidence type="ECO:0000256" key="5">
    <source>
        <dbReference type="ARBA" id="ARBA00023242"/>
    </source>
</evidence>
<dbReference type="GO" id="GO:0016192">
    <property type="term" value="P:vesicle-mediated transport"/>
    <property type="evidence" value="ECO:0007669"/>
    <property type="project" value="TreeGrafter"/>
</dbReference>
<reference evidence="8 9" key="1">
    <citation type="submission" date="2019-09" db="EMBL/GenBank/DDBJ databases">
        <authorList>
            <person name="Ou C."/>
        </authorList>
    </citation>
    <scope>NUCLEOTIDE SEQUENCE [LARGE SCALE GENOMIC DNA]</scope>
    <source>
        <strain evidence="8">S2</strain>
        <tissue evidence="8">Leaf</tissue>
    </source>
</reference>
<sequence>MLGSGGVSDGYEVGSKRPRMMDPYFAVSSGASGFQPYGYGGNFQPPVFPVARLRGLPFNCTDIDIFKFFAGLDIVDVLLVNKGGRFSGEAFVVFAGPMQVELALQRDRQNMGRRYVEVFRCKRQEYYKAVAAEMRGLPFSAKRSEIVEFFGEFKVVEDRVHIACRPDGKATGEAYVEFVSADEAKKAMCKDKMTIGSSDSSLYDPIELETTTFDLIVVGTGLPATIIAAAASASGKTVLHLDRNHFYGSQFASLQLDELTSFIKSHATPPSTIVGTTSTSSSLDYTAVDVTLRSVYSNIETANYAPEILANQFSKFLIDLGGPRVLFCADKAIDLIVKSGMGSYLSFKSIDVSFICDESGRLSSVPDSRSAIFKDKSLSLIEKNQLMRFFKLVQQHLAASAGDDGGNENAKISEEDLESPFADFLKRMRLPPKIKSSILYAISLADDDQDNSEVCKTVLKTREGMERLDLYQKSVGRFPNVPGALLYPLYGHGEILQGFTRRAAVKGCIQVLRMPVTALLMDKQTGQYKGVRLASGEDIFSHQLLLDPTLTVPLPPASSSPNLEETLQVLSLKGDKRKVARGICITTSSLKPDVSNCLLVYPPRFLFSEQDTSIRAIQIGGGSDKLAVCPSGMFVLYFSGLCDDAEHGKRLLHATMNALLTLPVSANRESGSAVQSEDADVKPTLLWSTLYIQELTTAHNGECENIFFTPMPDGNLNYNDLVDSTVALFQKMYPDEVLFAETPSSPVEPENLEDDTELKLIRSLHVYGLDEGKRNEVEREFVFRENGLYVELSAEPVLRLMKFPASQVLQGHVNGCWVCILAFHENSPPDFTCIPSVLSVSRNPKLKTIPRLSNDLQMIFELSCKTDDKKSLQRSREETSQGSNDSNHKSRRWPILDLDLNSLPSPVTMSESSEDQESGRSSPGITEKKRRAPSGRIASISLSDLAKYFDLPIVEASRNLNVGLTVLKKKCREFGIPRWPHRKIKSLDSLIRDLQEETEIQQKENKAAALAVLKRQRMLERERESIERRPFLEMKTETKRFRQDVFKRRHRARALRSQGLSTSAN</sequence>
<keyword evidence="9" id="KW-1185">Reference proteome</keyword>
<dbReference type="GO" id="GO:0005634">
    <property type="term" value="C:nucleus"/>
    <property type="evidence" value="ECO:0007669"/>
    <property type="project" value="TreeGrafter"/>
</dbReference>
<organism evidence="8 9">
    <name type="scientific">Pyrus ussuriensis x Pyrus communis</name>
    <dbReference type="NCBI Taxonomy" id="2448454"/>
    <lineage>
        <taxon>Eukaryota</taxon>
        <taxon>Viridiplantae</taxon>
        <taxon>Streptophyta</taxon>
        <taxon>Embryophyta</taxon>
        <taxon>Tracheophyta</taxon>
        <taxon>Spermatophyta</taxon>
        <taxon>Magnoliopsida</taxon>
        <taxon>eudicotyledons</taxon>
        <taxon>Gunneridae</taxon>
        <taxon>Pentapetalae</taxon>
        <taxon>rosids</taxon>
        <taxon>fabids</taxon>
        <taxon>Rosales</taxon>
        <taxon>Rosaceae</taxon>
        <taxon>Amygdaloideae</taxon>
        <taxon>Maleae</taxon>
        <taxon>Pyrus</taxon>
    </lineage>
</organism>
<protein>
    <recommendedName>
        <fullName evidence="7">RWP-RK domain-containing protein</fullName>
    </recommendedName>
</protein>
<dbReference type="Gene3D" id="3.30.519.10">
    <property type="entry name" value="Guanine Nucleotide Dissociation Inhibitor, domain 2"/>
    <property type="match status" value="1"/>
</dbReference>
<dbReference type="SMART" id="SM00360">
    <property type="entry name" value="RRM"/>
    <property type="match status" value="2"/>
</dbReference>
<dbReference type="Gene3D" id="3.50.50.60">
    <property type="entry name" value="FAD/NAD(P)-binding domain"/>
    <property type="match status" value="1"/>
</dbReference>
<dbReference type="Proteomes" id="UP000327157">
    <property type="component" value="Chromosome 15"/>
</dbReference>
<dbReference type="GO" id="GO:0003723">
    <property type="term" value="F:RNA binding"/>
    <property type="evidence" value="ECO:0007669"/>
    <property type="project" value="InterPro"/>
</dbReference>
<evidence type="ECO:0000256" key="3">
    <source>
        <dbReference type="ARBA" id="ARBA00023125"/>
    </source>
</evidence>
<dbReference type="GO" id="GO:0007264">
    <property type="term" value="P:small GTPase-mediated signal transduction"/>
    <property type="evidence" value="ECO:0007669"/>
    <property type="project" value="InterPro"/>
</dbReference>
<dbReference type="PANTHER" id="PTHR11787:SF4">
    <property type="entry name" value="CHM, RAB ESCORT PROTEIN 1"/>
    <property type="match status" value="1"/>
</dbReference>
<keyword evidence="4" id="KW-0804">Transcription</keyword>
<dbReference type="Pfam" id="PF00076">
    <property type="entry name" value="RRM_1"/>
    <property type="match status" value="2"/>
</dbReference>
<evidence type="ECO:0000256" key="2">
    <source>
        <dbReference type="ARBA" id="ARBA00023015"/>
    </source>
</evidence>
<keyword evidence="3" id="KW-0238">DNA-binding</keyword>
<feature type="region of interest" description="Disordered" evidence="6">
    <location>
        <begin position="870"/>
        <end position="890"/>
    </location>
</feature>